<evidence type="ECO:0000256" key="7">
    <source>
        <dbReference type="ARBA" id="ARBA00022737"/>
    </source>
</evidence>
<sequence length="550" mass="60657">MCTNKGAHTFDLLGKKTGPRLLLLRFHKVLGEDGETACLSRECRNISNLVRLRHFERAFYSLTTGVWSQRVRVDNEITAYPNGSVILRCEFTKSGETKLTQVSWMFERVEGERHNIAVYHPQYGPSFPNPNFVGRVHFTQEALETPSIRIDKLRMADAGRYICEFATYPSGNEQGTTTLIMMAKPKNSAAPVPVQAGSSEVVVARCEAAQGKPEATISWSADIEGRYNHTSVPESDGTVTVKSEYRIVPTPSDNGKELACLVTQRAQSEPQRFNLKLVVEYPPTVSIDGYDSNWYMGRTDVVLTCQADANPAATDVKWTAASGQLPATVQVDQNKLLVKKVDETVNTTFVCEVKNSLGSVKKELAIIVIESTEDPSSAGVVAGAILGSLLAFVLVSALVGVLVMRSRRQQHGYSGDGEQGGFGNKTRLFGGKKASKNGTGANNNGPIYTYREGEPGNLTAKCNEFPHMTTGMPTAHDILLSGDLNEAQRRKFEALNDSMEEEEDERYDRFSGLPPSYQIHRREEECAPYLDDDMESQRDGSIISRTAIYV</sequence>
<comment type="caution">
    <text evidence="21">The sequence shown here is derived from an EMBL/GenBank/DDBJ whole genome shotgun (WGS) entry which is preliminary data.</text>
</comment>
<comment type="subcellular location">
    <subcellularLocation>
        <location evidence="2">Cell junction</location>
        <location evidence="2">Adherens junction</location>
    </subcellularLocation>
    <subcellularLocation>
        <location evidence="1">Cell membrane</location>
        <topology evidence="1">Single-pass type I membrane protein</topology>
    </subcellularLocation>
</comment>
<keyword evidence="14" id="KW-0393">Immunoglobulin domain</keyword>
<dbReference type="InterPro" id="IPR013162">
    <property type="entry name" value="CD80_C2-set"/>
</dbReference>
<dbReference type="Proteomes" id="UP000324632">
    <property type="component" value="Chromosome 16"/>
</dbReference>
<evidence type="ECO:0000256" key="3">
    <source>
        <dbReference type="ARBA" id="ARBA00007810"/>
    </source>
</evidence>
<feature type="domain" description="Ig-like" evidence="20">
    <location>
        <begin position="185"/>
        <end position="276"/>
    </location>
</feature>
<evidence type="ECO:0000259" key="20">
    <source>
        <dbReference type="PROSITE" id="PS50835"/>
    </source>
</evidence>
<dbReference type="InterPro" id="IPR003599">
    <property type="entry name" value="Ig_sub"/>
</dbReference>
<evidence type="ECO:0000313" key="22">
    <source>
        <dbReference type="Proteomes" id="UP000324632"/>
    </source>
</evidence>
<comment type="subunit">
    <text evidence="16">Cis- and trans-homodimer. Can form trans-heterodimers.</text>
</comment>
<dbReference type="PANTHER" id="PTHR47387">
    <property type="entry name" value="NECTIN-2"/>
    <property type="match status" value="1"/>
</dbReference>
<protein>
    <recommendedName>
        <fullName evidence="17">Nectin cell adhesion molecule 3</fullName>
    </recommendedName>
</protein>
<gene>
    <name evidence="21" type="ORF">E1301_Tti018851</name>
</gene>
<dbReference type="Pfam" id="PF07686">
    <property type="entry name" value="V-set"/>
    <property type="match status" value="1"/>
</dbReference>
<feature type="region of interest" description="Disordered" evidence="18">
    <location>
        <begin position="431"/>
        <end position="452"/>
    </location>
</feature>
<dbReference type="GO" id="GO:0005912">
    <property type="term" value="C:adherens junction"/>
    <property type="evidence" value="ECO:0007669"/>
    <property type="project" value="UniProtKB-SubCell"/>
</dbReference>
<dbReference type="FunFam" id="2.60.40.10:FF:000304">
    <property type="entry name" value="Nectin cell adhesion molecule 1"/>
    <property type="match status" value="1"/>
</dbReference>
<dbReference type="CDD" id="cd05718">
    <property type="entry name" value="IgV_1_PVR_like"/>
    <property type="match status" value="1"/>
</dbReference>
<keyword evidence="12" id="KW-1015">Disulfide bond</keyword>
<keyword evidence="7" id="KW-0677">Repeat</keyword>
<dbReference type="InterPro" id="IPR052659">
    <property type="entry name" value="Nectin/PVR"/>
</dbReference>
<keyword evidence="10 19" id="KW-1133">Transmembrane helix</keyword>
<dbReference type="PANTHER" id="PTHR47387:SF1">
    <property type="entry name" value="NECTIN-2"/>
    <property type="match status" value="1"/>
</dbReference>
<evidence type="ECO:0000256" key="2">
    <source>
        <dbReference type="ARBA" id="ARBA00004536"/>
    </source>
</evidence>
<evidence type="ECO:0000256" key="9">
    <source>
        <dbReference type="ARBA" id="ARBA00022949"/>
    </source>
</evidence>
<keyword evidence="6" id="KW-0732">Signal</keyword>
<feature type="compositionally biased region" description="Polar residues" evidence="18">
    <location>
        <begin position="436"/>
        <end position="446"/>
    </location>
</feature>
<dbReference type="SMART" id="SM00409">
    <property type="entry name" value="IG"/>
    <property type="match status" value="3"/>
</dbReference>
<dbReference type="GO" id="GO:0005886">
    <property type="term" value="C:plasma membrane"/>
    <property type="evidence" value="ECO:0007669"/>
    <property type="project" value="UniProtKB-SubCell"/>
</dbReference>
<keyword evidence="8" id="KW-0130">Cell adhesion</keyword>
<evidence type="ECO:0000256" key="14">
    <source>
        <dbReference type="ARBA" id="ARBA00023319"/>
    </source>
</evidence>
<evidence type="ECO:0000256" key="8">
    <source>
        <dbReference type="ARBA" id="ARBA00022889"/>
    </source>
</evidence>
<feature type="transmembrane region" description="Helical" evidence="19">
    <location>
        <begin position="380"/>
        <end position="404"/>
    </location>
</feature>
<keyword evidence="13" id="KW-0325">Glycoprotein</keyword>
<evidence type="ECO:0000256" key="1">
    <source>
        <dbReference type="ARBA" id="ARBA00004251"/>
    </source>
</evidence>
<proteinExistence type="inferred from homology"/>
<keyword evidence="11 19" id="KW-0472">Membrane</keyword>
<dbReference type="InterPro" id="IPR013106">
    <property type="entry name" value="Ig_V-set"/>
</dbReference>
<keyword evidence="9" id="KW-0965">Cell junction</keyword>
<evidence type="ECO:0000256" key="12">
    <source>
        <dbReference type="ARBA" id="ARBA00023157"/>
    </source>
</evidence>
<keyword evidence="5 19" id="KW-0812">Transmembrane</keyword>
<keyword evidence="4" id="KW-1003">Cell membrane</keyword>
<dbReference type="CDD" id="cd07703">
    <property type="entry name" value="IgC1_2_Nectin-2_Necl-5_like"/>
    <property type="match status" value="1"/>
</dbReference>
<dbReference type="SUPFAM" id="SSF48726">
    <property type="entry name" value="Immunoglobulin"/>
    <property type="match status" value="3"/>
</dbReference>
<dbReference type="EMBL" id="SOYY01000016">
    <property type="protein sequence ID" value="KAA0710057.1"/>
    <property type="molecule type" value="Genomic_DNA"/>
</dbReference>
<organism evidence="21 22">
    <name type="scientific">Triplophysa tibetana</name>
    <dbReference type="NCBI Taxonomy" id="1572043"/>
    <lineage>
        <taxon>Eukaryota</taxon>
        <taxon>Metazoa</taxon>
        <taxon>Chordata</taxon>
        <taxon>Craniata</taxon>
        <taxon>Vertebrata</taxon>
        <taxon>Euteleostomi</taxon>
        <taxon>Actinopterygii</taxon>
        <taxon>Neopterygii</taxon>
        <taxon>Teleostei</taxon>
        <taxon>Ostariophysi</taxon>
        <taxon>Cypriniformes</taxon>
        <taxon>Nemacheilidae</taxon>
        <taxon>Triplophysa</taxon>
    </lineage>
</organism>
<dbReference type="FunFam" id="2.60.40.10:FF:000298">
    <property type="entry name" value="Nectin cell adhesion molecule 3"/>
    <property type="match status" value="1"/>
</dbReference>
<accession>A0A5A9NPD0</accession>
<dbReference type="Pfam" id="PF08205">
    <property type="entry name" value="C2-set_2"/>
    <property type="match status" value="1"/>
</dbReference>
<evidence type="ECO:0000256" key="6">
    <source>
        <dbReference type="ARBA" id="ARBA00022729"/>
    </source>
</evidence>
<evidence type="ECO:0000256" key="19">
    <source>
        <dbReference type="SAM" id="Phobius"/>
    </source>
</evidence>
<evidence type="ECO:0000256" key="18">
    <source>
        <dbReference type="SAM" id="MobiDB-lite"/>
    </source>
</evidence>
<comment type="similarity">
    <text evidence="3">Belongs to the nectin family.</text>
</comment>
<dbReference type="InterPro" id="IPR007110">
    <property type="entry name" value="Ig-like_dom"/>
</dbReference>
<evidence type="ECO:0000256" key="10">
    <source>
        <dbReference type="ARBA" id="ARBA00022989"/>
    </source>
</evidence>
<dbReference type="SMART" id="SM00406">
    <property type="entry name" value="IGv"/>
    <property type="match status" value="1"/>
</dbReference>
<comment type="function">
    <text evidence="15">Cell adhesion molecule that promotes cell-cell contacts and plays important roles in the development of the nervous system. Acts by forming homophilic or heterophilic trans-dimers.</text>
</comment>
<dbReference type="InterPro" id="IPR036179">
    <property type="entry name" value="Ig-like_dom_sf"/>
</dbReference>
<evidence type="ECO:0000256" key="5">
    <source>
        <dbReference type="ARBA" id="ARBA00022692"/>
    </source>
</evidence>
<dbReference type="GO" id="GO:0007155">
    <property type="term" value="P:cell adhesion"/>
    <property type="evidence" value="ECO:0007669"/>
    <property type="project" value="UniProtKB-KW"/>
</dbReference>
<evidence type="ECO:0000256" key="15">
    <source>
        <dbReference type="ARBA" id="ARBA00058274"/>
    </source>
</evidence>
<name>A0A5A9NPD0_9TELE</name>
<evidence type="ECO:0000256" key="13">
    <source>
        <dbReference type="ARBA" id="ARBA00023180"/>
    </source>
</evidence>
<evidence type="ECO:0000256" key="16">
    <source>
        <dbReference type="ARBA" id="ARBA00062858"/>
    </source>
</evidence>
<keyword evidence="22" id="KW-1185">Reference proteome</keyword>
<evidence type="ECO:0000256" key="17">
    <source>
        <dbReference type="ARBA" id="ARBA00082570"/>
    </source>
</evidence>
<evidence type="ECO:0000256" key="4">
    <source>
        <dbReference type="ARBA" id="ARBA00022475"/>
    </source>
</evidence>
<evidence type="ECO:0000256" key="11">
    <source>
        <dbReference type="ARBA" id="ARBA00023136"/>
    </source>
</evidence>
<dbReference type="InterPro" id="IPR013783">
    <property type="entry name" value="Ig-like_fold"/>
</dbReference>
<dbReference type="PROSITE" id="PS50835">
    <property type="entry name" value="IG_LIKE"/>
    <property type="match status" value="2"/>
</dbReference>
<feature type="domain" description="Ig-like" evidence="20">
    <location>
        <begin position="283"/>
        <end position="367"/>
    </location>
</feature>
<reference evidence="21 22" key="1">
    <citation type="journal article" date="2019" name="Mol. Ecol. Resour.">
        <title>Chromosome-level genome assembly of Triplophysa tibetana, a fish adapted to the harsh high-altitude environment of the Tibetan Plateau.</title>
        <authorList>
            <person name="Yang X."/>
            <person name="Liu H."/>
            <person name="Ma Z."/>
            <person name="Zou Y."/>
            <person name="Zou M."/>
            <person name="Mao Y."/>
            <person name="Li X."/>
            <person name="Wang H."/>
            <person name="Chen T."/>
            <person name="Wang W."/>
            <person name="Yang R."/>
        </authorList>
    </citation>
    <scope>NUCLEOTIDE SEQUENCE [LARGE SCALE GENOMIC DNA]</scope>
    <source>
        <strain evidence="21">TTIB1903HZAU</strain>
        <tissue evidence="21">Muscle</tissue>
    </source>
</reference>
<dbReference type="AlphaFoldDB" id="A0A5A9NPD0"/>
<dbReference type="Gene3D" id="2.60.40.10">
    <property type="entry name" value="Immunoglobulins"/>
    <property type="match status" value="3"/>
</dbReference>
<evidence type="ECO:0000313" key="21">
    <source>
        <dbReference type="EMBL" id="KAA0710057.1"/>
    </source>
</evidence>